<proteinExistence type="predicted"/>
<dbReference type="Proteomes" id="UP000441032">
    <property type="component" value="Unassembled WGS sequence"/>
</dbReference>
<dbReference type="EMBL" id="WJYN01000016">
    <property type="protein sequence ID" value="MRT01669.1"/>
    <property type="molecule type" value="Genomic_DNA"/>
</dbReference>
<evidence type="ECO:0000313" key="1">
    <source>
        <dbReference type="EMBL" id="MRT01669.1"/>
    </source>
</evidence>
<accession>A0A7X2HS57</accession>
<dbReference type="RefSeq" id="WP_154209216.1">
    <property type="nucleotide sequence ID" value="NZ_JAWZST010000001.1"/>
</dbReference>
<gene>
    <name evidence="1" type="ORF">GJQ57_23770</name>
</gene>
<organism evidence="1 2">
    <name type="scientific">Ralstonia pickettii</name>
    <name type="common">Burkholderia pickettii</name>
    <dbReference type="NCBI Taxonomy" id="329"/>
    <lineage>
        <taxon>Bacteria</taxon>
        <taxon>Pseudomonadati</taxon>
        <taxon>Pseudomonadota</taxon>
        <taxon>Betaproteobacteria</taxon>
        <taxon>Burkholderiales</taxon>
        <taxon>Burkholderiaceae</taxon>
        <taxon>Ralstonia</taxon>
    </lineage>
</organism>
<dbReference type="AlphaFoldDB" id="A0A7X2HS57"/>
<name>A0A7X2HS57_RALPI</name>
<sequence length="97" mass="10974">MSFQREVRTTLRTPEEIAAECNEHARALPRWSYHQVTAAAEEKIRELMGRAEARQDTAADYRQLAYGVWLGWRALTSGCGMDAGDPERLLALTEHQG</sequence>
<reference evidence="1 2" key="1">
    <citation type="submission" date="2019-11" db="EMBL/GenBank/DDBJ databases">
        <title>Phenotypic characterization of an OXA-22 and OXA-60 co-producing Ralstonia pickettii clinical strain.</title>
        <authorList>
            <person name="He F."/>
        </authorList>
    </citation>
    <scope>NUCLEOTIDE SEQUENCE [LARGE SCALE GENOMIC DNA]</scope>
    <source>
        <strain evidence="1 2">PSLESD1</strain>
    </source>
</reference>
<evidence type="ECO:0000313" key="2">
    <source>
        <dbReference type="Proteomes" id="UP000441032"/>
    </source>
</evidence>
<comment type="caution">
    <text evidence="1">The sequence shown here is derived from an EMBL/GenBank/DDBJ whole genome shotgun (WGS) entry which is preliminary data.</text>
</comment>
<protein>
    <submittedName>
        <fullName evidence="1">Uncharacterized protein</fullName>
    </submittedName>
</protein>